<evidence type="ECO:0000313" key="12">
    <source>
        <dbReference type="Proteomes" id="UP000317422"/>
    </source>
</evidence>
<evidence type="ECO:0000256" key="2">
    <source>
        <dbReference type="ARBA" id="ARBA00012438"/>
    </source>
</evidence>
<evidence type="ECO:0000256" key="1">
    <source>
        <dbReference type="ARBA" id="ARBA00000085"/>
    </source>
</evidence>
<dbReference type="InterPro" id="IPR050482">
    <property type="entry name" value="Sensor_HK_TwoCompSys"/>
</dbReference>
<dbReference type="AlphaFoldDB" id="A0A543N7R7"/>
<evidence type="ECO:0000313" key="11">
    <source>
        <dbReference type="EMBL" id="TQN27848.1"/>
    </source>
</evidence>
<evidence type="ECO:0000256" key="5">
    <source>
        <dbReference type="ARBA" id="ARBA00022741"/>
    </source>
</evidence>
<evidence type="ECO:0000256" key="6">
    <source>
        <dbReference type="ARBA" id="ARBA00022777"/>
    </source>
</evidence>
<evidence type="ECO:0000256" key="8">
    <source>
        <dbReference type="ARBA" id="ARBA00023012"/>
    </source>
</evidence>
<name>A0A543N7R7_9ACTN</name>
<reference evidence="11 12" key="1">
    <citation type="submission" date="2019-06" db="EMBL/GenBank/DDBJ databases">
        <title>Sequencing the genomes of 1000 actinobacteria strains.</title>
        <authorList>
            <person name="Klenk H.-P."/>
        </authorList>
    </citation>
    <scope>NUCLEOTIDE SEQUENCE [LARGE SCALE GENOMIC DNA]</scope>
    <source>
        <strain evidence="11 12">DSM 45015</strain>
    </source>
</reference>
<dbReference type="EC" id="2.7.13.3" evidence="2"/>
<dbReference type="PANTHER" id="PTHR24421:SF10">
    <property type="entry name" value="NITRATE_NITRITE SENSOR PROTEIN NARQ"/>
    <property type="match status" value="1"/>
</dbReference>
<dbReference type="EMBL" id="VFQC01000003">
    <property type="protein sequence ID" value="TQN27848.1"/>
    <property type="molecule type" value="Genomic_DNA"/>
</dbReference>
<gene>
    <name evidence="11" type="ORF">FHX37_4579</name>
</gene>
<dbReference type="Proteomes" id="UP000317422">
    <property type="component" value="Unassembled WGS sequence"/>
</dbReference>
<dbReference type="GO" id="GO:0046983">
    <property type="term" value="F:protein dimerization activity"/>
    <property type="evidence" value="ECO:0007669"/>
    <property type="project" value="InterPro"/>
</dbReference>
<keyword evidence="9" id="KW-0812">Transmembrane</keyword>
<feature type="transmembrane region" description="Helical" evidence="9">
    <location>
        <begin position="188"/>
        <end position="210"/>
    </location>
</feature>
<evidence type="ECO:0000259" key="10">
    <source>
        <dbReference type="Pfam" id="PF07730"/>
    </source>
</evidence>
<dbReference type="Gene3D" id="1.20.5.1930">
    <property type="match status" value="1"/>
</dbReference>
<comment type="caution">
    <text evidence="11">The sequence shown here is derived from an EMBL/GenBank/DDBJ whole genome shotgun (WGS) entry which is preliminary data.</text>
</comment>
<sequence>MPASPARGRPLPGAACHDAAVGTVRRVTAPLRSAATYTRWVYLLLGGVLFVPFYVAVLVVLSLLAPGTGAGAPGGIGAPAGLVAAAAAALLGAAAVWLPGVANAQSQVTRALVGGRLAEEPRTLPTHRLRAAAGLAAHLLVGFVLALVTMVALTEAAVLALLPVSAPGPVQQSPLLPAWSAPRGPLRWFGPAAGLAVLAALVYLAALLGAGAARLAPLFLGPSPADRLAAAQARADRLAERNRLATELHDSVGHALSVVALQAGAASRVLDSDPEFARRALSAIAERARGASAELDHVLGALRDDAPAPAPQHTLHDLPRLVESARAAGARVELYHEGDAADVPAVVSREAYRVCQEGITNALRHGRPDPSGVVAVRVGVRVGEESLVLTVTNPVRSGRVRGRAGGGSGTRGMAERVRLLGGGLRSGAEDGTWRLEARLPWGGDR</sequence>
<evidence type="ECO:0000256" key="4">
    <source>
        <dbReference type="ARBA" id="ARBA00022679"/>
    </source>
</evidence>
<dbReference type="InterPro" id="IPR036890">
    <property type="entry name" value="HATPase_C_sf"/>
</dbReference>
<protein>
    <recommendedName>
        <fullName evidence="2">histidine kinase</fullName>
        <ecNumber evidence="2">2.7.13.3</ecNumber>
    </recommendedName>
</protein>
<keyword evidence="6 11" id="KW-0418">Kinase</keyword>
<keyword evidence="9" id="KW-1133">Transmembrane helix</keyword>
<keyword evidence="3" id="KW-0597">Phosphoprotein</keyword>
<feature type="domain" description="Signal transduction histidine kinase subgroup 3 dimerisation and phosphoacceptor" evidence="10">
    <location>
        <begin position="240"/>
        <end position="305"/>
    </location>
</feature>
<keyword evidence="8" id="KW-0902">Two-component regulatory system</keyword>
<dbReference type="InterPro" id="IPR011712">
    <property type="entry name" value="Sig_transdc_His_kin_sub3_dim/P"/>
</dbReference>
<feature type="transmembrane region" description="Helical" evidence="9">
    <location>
        <begin position="40"/>
        <end position="64"/>
    </location>
</feature>
<evidence type="ECO:0000256" key="3">
    <source>
        <dbReference type="ARBA" id="ARBA00022553"/>
    </source>
</evidence>
<comment type="catalytic activity">
    <reaction evidence="1">
        <text>ATP + protein L-histidine = ADP + protein N-phospho-L-histidine.</text>
        <dbReference type="EC" id="2.7.13.3"/>
    </reaction>
</comment>
<keyword evidence="9" id="KW-0472">Membrane</keyword>
<dbReference type="GO" id="GO:0005524">
    <property type="term" value="F:ATP binding"/>
    <property type="evidence" value="ECO:0007669"/>
    <property type="project" value="UniProtKB-KW"/>
</dbReference>
<keyword evidence="12" id="KW-1185">Reference proteome</keyword>
<feature type="transmembrane region" description="Helical" evidence="9">
    <location>
        <begin position="76"/>
        <end position="98"/>
    </location>
</feature>
<feature type="transmembrane region" description="Helical" evidence="9">
    <location>
        <begin position="131"/>
        <end position="153"/>
    </location>
</feature>
<evidence type="ECO:0000256" key="9">
    <source>
        <dbReference type="SAM" id="Phobius"/>
    </source>
</evidence>
<dbReference type="Pfam" id="PF07730">
    <property type="entry name" value="HisKA_3"/>
    <property type="match status" value="1"/>
</dbReference>
<proteinExistence type="predicted"/>
<organism evidence="11 12">
    <name type="scientific">Haloactinospora alba</name>
    <dbReference type="NCBI Taxonomy" id="405555"/>
    <lineage>
        <taxon>Bacteria</taxon>
        <taxon>Bacillati</taxon>
        <taxon>Actinomycetota</taxon>
        <taxon>Actinomycetes</taxon>
        <taxon>Streptosporangiales</taxon>
        <taxon>Nocardiopsidaceae</taxon>
        <taxon>Haloactinospora</taxon>
    </lineage>
</organism>
<accession>A0A543N7R7</accession>
<dbReference type="PANTHER" id="PTHR24421">
    <property type="entry name" value="NITRATE/NITRITE SENSOR PROTEIN NARX-RELATED"/>
    <property type="match status" value="1"/>
</dbReference>
<evidence type="ECO:0000256" key="7">
    <source>
        <dbReference type="ARBA" id="ARBA00022840"/>
    </source>
</evidence>
<keyword evidence="7" id="KW-0067">ATP-binding</keyword>
<dbReference type="GO" id="GO:0000155">
    <property type="term" value="F:phosphorelay sensor kinase activity"/>
    <property type="evidence" value="ECO:0007669"/>
    <property type="project" value="InterPro"/>
</dbReference>
<dbReference type="Gene3D" id="3.30.565.10">
    <property type="entry name" value="Histidine kinase-like ATPase, C-terminal domain"/>
    <property type="match status" value="1"/>
</dbReference>
<dbReference type="GO" id="GO:0016020">
    <property type="term" value="C:membrane"/>
    <property type="evidence" value="ECO:0007669"/>
    <property type="project" value="InterPro"/>
</dbReference>
<keyword evidence="4" id="KW-0808">Transferase</keyword>
<keyword evidence="5" id="KW-0547">Nucleotide-binding</keyword>
<dbReference type="SUPFAM" id="SSF55874">
    <property type="entry name" value="ATPase domain of HSP90 chaperone/DNA topoisomerase II/histidine kinase"/>
    <property type="match status" value="1"/>
</dbReference>